<dbReference type="Gene3D" id="3.40.630.30">
    <property type="match status" value="1"/>
</dbReference>
<dbReference type="EMBL" id="LT546645">
    <property type="protein sequence ID" value="SAI70382.1"/>
    <property type="molecule type" value="Genomic_DNA"/>
</dbReference>
<evidence type="ECO:0000313" key="4">
    <source>
        <dbReference type="EMBL" id="SAI70382.1"/>
    </source>
</evidence>
<dbReference type="RefSeq" id="WP_025518411.1">
    <property type="nucleotide sequence ID" value="NZ_CP016340.1"/>
</dbReference>
<reference evidence="4 5" key="1">
    <citation type="submission" date="2016-04" db="EMBL/GenBank/DDBJ databases">
        <authorList>
            <consortium name="Pathogen Informatics"/>
        </authorList>
    </citation>
    <scope>NUCLEOTIDE SEQUENCE [LARGE SCALE GENOMIC DNA]</scope>
    <source>
        <strain evidence="4 5">H044680328</strain>
    </source>
</reference>
<feature type="domain" description="N-acetyltransferase" evidence="3">
    <location>
        <begin position="2"/>
        <end position="160"/>
    </location>
</feature>
<accession>A0A157SIV5</accession>
<dbReference type="GO" id="GO:0102971">
    <property type="term" value="F:phosphinothricin N-acetyltransferase activity"/>
    <property type="evidence" value="ECO:0007669"/>
    <property type="project" value="UniProtKB-EC"/>
</dbReference>
<evidence type="ECO:0000256" key="1">
    <source>
        <dbReference type="ARBA" id="ARBA00022679"/>
    </source>
</evidence>
<dbReference type="Proteomes" id="UP000076825">
    <property type="component" value="Chromosome 1"/>
</dbReference>
<dbReference type="EC" id="2.3.1.183" evidence="4"/>
<dbReference type="OrthoDB" id="9799601at2"/>
<dbReference type="CDD" id="cd04301">
    <property type="entry name" value="NAT_SF"/>
    <property type="match status" value="1"/>
</dbReference>
<dbReference type="eggNOG" id="COG0456">
    <property type="taxonomic scope" value="Bacteria"/>
</dbReference>
<dbReference type="GO" id="GO:0008080">
    <property type="term" value="F:N-acetyltransferase activity"/>
    <property type="evidence" value="ECO:0007669"/>
    <property type="project" value="UniProtKB-ARBA"/>
</dbReference>
<name>A0A157SIV5_9BORD</name>
<evidence type="ECO:0000313" key="5">
    <source>
        <dbReference type="Proteomes" id="UP000076825"/>
    </source>
</evidence>
<proteinExistence type="predicted"/>
<dbReference type="InterPro" id="IPR016181">
    <property type="entry name" value="Acyl_CoA_acyltransferase"/>
</dbReference>
<dbReference type="Pfam" id="PF00583">
    <property type="entry name" value="Acetyltransf_1"/>
    <property type="match status" value="1"/>
</dbReference>
<sequence>MISVTQADLHNPDDGQAILTLLDEYARDPMGGGAPLDPAVRARLIDELAKRPTARVLIARDEAGPAGLAITFEGFSTFAGKPLLNLHDFMVSARCRGQGVGLRLLAALDELARSLGCCKLTLEVLEGNEAARRLYRKAGYEGYALQAEHGQAHFWQKKLEA</sequence>
<dbReference type="PANTHER" id="PTHR10545:SF29">
    <property type="entry name" value="GH14572P-RELATED"/>
    <property type="match status" value="1"/>
</dbReference>
<dbReference type="KEGG" id="btrm:SAMEA390648702189"/>
<dbReference type="PANTHER" id="PTHR10545">
    <property type="entry name" value="DIAMINE N-ACETYLTRANSFERASE"/>
    <property type="match status" value="1"/>
</dbReference>
<keyword evidence="1 4" id="KW-0808">Transferase</keyword>
<dbReference type="STRING" id="123899.SAMEA3906487_02189"/>
<dbReference type="InterPro" id="IPR000182">
    <property type="entry name" value="GNAT_dom"/>
</dbReference>
<dbReference type="AlphaFoldDB" id="A0A157SIV5"/>
<evidence type="ECO:0000259" key="3">
    <source>
        <dbReference type="PROSITE" id="PS51186"/>
    </source>
</evidence>
<dbReference type="PROSITE" id="PS51186">
    <property type="entry name" value="GNAT"/>
    <property type="match status" value="1"/>
</dbReference>
<evidence type="ECO:0000256" key="2">
    <source>
        <dbReference type="ARBA" id="ARBA00023315"/>
    </source>
</evidence>
<dbReference type="InterPro" id="IPR051016">
    <property type="entry name" value="Diverse_Substrate_AcTransf"/>
</dbReference>
<dbReference type="GeneID" id="56590537"/>
<gene>
    <name evidence="4" type="primary">ywnH</name>
    <name evidence="4" type="ORF">SAMEA3906487_02189</name>
</gene>
<keyword evidence="2 4" id="KW-0012">Acyltransferase</keyword>
<protein>
    <submittedName>
        <fullName evidence="4">Acetyltransferase</fullName>
        <ecNumber evidence="4">2.3.1.183</ecNumber>
    </submittedName>
</protein>
<organism evidence="4 5">
    <name type="scientific">Bordetella trematum</name>
    <dbReference type="NCBI Taxonomy" id="123899"/>
    <lineage>
        <taxon>Bacteria</taxon>
        <taxon>Pseudomonadati</taxon>
        <taxon>Pseudomonadota</taxon>
        <taxon>Betaproteobacteria</taxon>
        <taxon>Burkholderiales</taxon>
        <taxon>Alcaligenaceae</taxon>
        <taxon>Bordetella</taxon>
    </lineage>
</organism>
<dbReference type="PATRIC" id="fig|123899.6.peg.2177"/>
<dbReference type="SUPFAM" id="SSF55729">
    <property type="entry name" value="Acyl-CoA N-acyltransferases (Nat)"/>
    <property type="match status" value="1"/>
</dbReference>
<keyword evidence="5" id="KW-1185">Reference proteome</keyword>